<evidence type="ECO:0000313" key="3">
    <source>
        <dbReference type="EMBL" id="WIX83986.1"/>
    </source>
</evidence>
<sequence length="161" mass="16780">MPRVLLLATAGLLAGTGMASAAPSSQAASAMPSAQPAHASASPSTHASPTAHHLAPSAPGPALTHPATSDPACTVGELCLWTTESYSGTTQHYDLRTANPEDCIPLPEGFEGHSFVNRLTRDVTIYQSEECTTEGDFTTYPGGGTYVPQSPFVVRAIKIWN</sequence>
<name>A0A9Y2IRB4_9PSEU</name>
<dbReference type="KEGG" id="acab:QRX50_21550"/>
<feature type="compositionally biased region" description="Low complexity" evidence="1">
    <location>
        <begin position="26"/>
        <end position="51"/>
    </location>
</feature>
<gene>
    <name evidence="3" type="ORF">QRX50_21550</name>
</gene>
<proteinExistence type="predicted"/>
<accession>A0A9Y2IRB4</accession>
<dbReference type="AlphaFoldDB" id="A0A9Y2IRB4"/>
<evidence type="ECO:0000256" key="1">
    <source>
        <dbReference type="SAM" id="MobiDB-lite"/>
    </source>
</evidence>
<dbReference type="Proteomes" id="UP001236014">
    <property type="component" value="Chromosome"/>
</dbReference>
<feature type="region of interest" description="Disordered" evidence="1">
    <location>
        <begin position="26"/>
        <end position="68"/>
    </location>
</feature>
<keyword evidence="2" id="KW-0732">Signal</keyword>
<evidence type="ECO:0000256" key="2">
    <source>
        <dbReference type="SAM" id="SignalP"/>
    </source>
</evidence>
<keyword evidence="4" id="KW-1185">Reference proteome</keyword>
<reference evidence="3 4" key="1">
    <citation type="submission" date="2023-06" db="EMBL/GenBank/DDBJ databases">
        <authorList>
            <person name="Oyuntsetseg B."/>
            <person name="Kim S.B."/>
        </authorList>
    </citation>
    <scope>NUCLEOTIDE SEQUENCE [LARGE SCALE GENOMIC DNA]</scope>
    <source>
        <strain evidence="3 4">2-15</strain>
    </source>
</reference>
<protein>
    <submittedName>
        <fullName evidence="3">Peptidase inhibitor family I36 protein</fullName>
    </submittedName>
</protein>
<feature type="signal peptide" evidence="2">
    <location>
        <begin position="1"/>
        <end position="21"/>
    </location>
</feature>
<dbReference type="Pfam" id="PF03995">
    <property type="entry name" value="Inhibitor_I36"/>
    <property type="match status" value="1"/>
</dbReference>
<evidence type="ECO:0000313" key="4">
    <source>
        <dbReference type="Proteomes" id="UP001236014"/>
    </source>
</evidence>
<dbReference type="EMBL" id="CP127294">
    <property type="protein sequence ID" value="WIX83986.1"/>
    <property type="molecule type" value="Genomic_DNA"/>
</dbReference>
<feature type="chain" id="PRO_5040841084" evidence="2">
    <location>
        <begin position="22"/>
        <end position="161"/>
    </location>
</feature>
<organism evidence="3 4">
    <name type="scientific">Amycolatopsis carbonis</name>
    <dbReference type="NCBI Taxonomy" id="715471"/>
    <lineage>
        <taxon>Bacteria</taxon>
        <taxon>Bacillati</taxon>
        <taxon>Actinomycetota</taxon>
        <taxon>Actinomycetes</taxon>
        <taxon>Pseudonocardiales</taxon>
        <taxon>Pseudonocardiaceae</taxon>
        <taxon>Amycolatopsis</taxon>
    </lineage>
</organism>